<proteinExistence type="inferred from homology"/>
<protein>
    <submittedName>
        <fullName evidence="2">Sugar kinase</fullName>
    </submittedName>
</protein>
<keyword evidence="2" id="KW-0808">Transferase</keyword>
<dbReference type="Pfam" id="PF00480">
    <property type="entry name" value="ROK"/>
    <property type="match status" value="1"/>
</dbReference>
<dbReference type="Gene3D" id="3.30.420.40">
    <property type="match status" value="2"/>
</dbReference>
<dbReference type="EMBL" id="AP022586">
    <property type="protein sequence ID" value="BBY16028.1"/>
    <property type="molecule type" value="Genomic_DNA"/>
</dbReference>
<dbReference type="PANTHER" id="PTHR18964:SF149">
    <property type="entry name" value="BIFUNCTIONAL UDP-N-ACETYLGLUCOSAMINE 2-EPIMERASE_N-ACETYLMANNOSAMINE KINASE"/>
    <property type="match status" value="1"/>
</dbReference>
<reference evidence="2 3" key="1">
    <citation type="journal article" date="2019" name="Emerg. Microbes Infect.">
        <title>Comprehensive subspecies identification of 175 nontuberculous mycobacteria species based on 7547 genomic profiles.</title>
        <authorList>
            <person name="Matsumoto Y."/>
            <person name="Kinjo T."/>
            <person name="Motooka D."/>
            <person name="Nabeya D."/>
            <person name="Jung N."/>
            <person name="Uechi K."/>
            <person name="Horii T."/>
            <person name="Iida T."/>
            <person name="Fujita J."/>
            <person name="Nakamura S."/>
        </authorList>
    </citation>
    <scope>NUCLEOTIDE SEQUENCE [LARGE SCALE GENOMIC DNA]</scope>
    <source>
        <strain evidence="2 3">JCM 17423</strain>
    </source>
</reference>
<dbReference type="CDD" id="cd24076">
    <property type="entry name" value="ASKHA_ATPase_ROK_BsXylR-like"/>
    <property type="match status" value="1"/>
</dbReference>
<dbReference type="InterPro" id="IPR036388">
    <property type="entry name" value="WH-like_DNA-bd_sf"/>
</dbReference>
<dbReference type="SUPFAM" id="SSF53067">
    <property type="entry name" value="Actin-like ATPase domain"/>
    <property type="match status" value="1"/>
</dbReference>
<comment type="similarity">
    <text evidence="1">Belongs to the ROK (NagC/XylR) family.</text>
</comment>
<dbReference type="GO" id="GO:0016301">
    <property type="term" value="F:kinase activity"/>
    <property type="evidence" value="ECO:0007669"/>
    <property type="project" value="UniProtKB-KW"/>
</dbReference>
<evidence type="ECO:0000313" key="2">
    <source>
        <dbReference type="EMBL" id="BBY16028.1"/>
    </source>
</evidence>
<accession>A0AAD1IKD0</accession>
<dbReference type="Proteomes" id="UP000466607">
    <property type="component" value="Chromosome"/>
</dbReference>
<dbReference type="PANTHER" id="PTHR18964">
    <property type="entry name" value="ROK (REPRESSOR, ORF, KINASE) FAMILY"/>
    <property type="match status" value="1"/>
</dbReference>
<dbReference type="Gene3D" id="1.10.10.10">
    <property type="entry name" value="Winged helix-like DNA-binding domain superfamily/Winged helix DNA-binding domain"/>
    <property type="match status" value="1"/>
</dbReference>
<keyword evidence="2" id="KW-0418">Kinase</keyword>
<keyword evidence="3" id="KW-1185">Reference proteome</keyword>
<dbReference type="InterPro" id="IPR000600">
    <property type="entry name" value="ROK"/>
</dbReference>
<evidence type="ECO:0000313" key="3">
    <source>
        <dbReference type="Proteomes" id="UP000466607"/>
    </source>
</evidence>
<evidence type="ECO:0000256" key="1">
    <source>
        <dbReference type="ARBA" id="ARBA00006479"/>
    </source>
</evidence>
<organism evidence="2 3">
    <name type="scientific">Mycolicibacterium litorale</name>
    <dbReference type="NCBI Taxonomy" id="758802"/>
    <lineage>
        <taxon>Bacteria</taxon>
        <taxon>Bacillati</taxon>
        <taxon>Actinomycetota</taxon>
        <taxon>Actinomycetes</taxon>
        <taxon>Mycobacteriales</taxon>
        <taxon>Mycobacteriaceae</taxon>
        <taxon>Mycolicibacterium</taxon>
    </lineage>
</organism>
<sequence length="405" mass="41708">MRNQVNMRRHNLCTLVRHLHLAGALSRSSLTMSMGLNRSTIADLVGEVELLGLARQQLPEPRGHSAAGRPSVGVTTTDHAYVLAVDIRVSGLTVARVGLGGVVLATAGRPSPPGHDPRDTVDAIGDLARAVVRAAPEDSALVGVGVSVPGIVARDGGIIRLAPNLEWHDLALAQMLADALGTSTPPVLGNEADHGALAELLRGAGRRVSDLVYLSGEVGVGAGLIAGGRPVTGMSGFAGEIGHLPFGDGTRPCHCGAVGCWETEIGAAAIADAVGCPPDRLADVGGHLQRLDGPPTQLASVGRQLGRGLAGLVNLLNPQLIVLGGYLGPLYRWVETDVRAEMAARSLRIPEMTPRIAMPGLADRSVLIGASEVAFRALLDDPVGCLAAAPRTGDLFGVAQRPAVT</sequence>
<name>A0AAD1IKD0_9MYCO</name>
<gene>
    <name evidence="2" type="ORF">MLIT_16200</name>
</gene>
<dbReference type="InterPro" id="IPR043129">
    <property type="entry name" value="ATPase_NBD"/>
</dbReference>
<dbReference type="AlphaFoldDB" id="A0AAD1IKD0"/>